<gene>
    <name evidence="2" type="ORF">EVAR_17816_1</name>
</gene>
<sequence length="511" mass="58717">MEKKELKKKKHKSRTFIENQKENEIIKLNTTFDFANLYTSASETSIITSKKPKHTLKNDDVSNKKQNKIESVEDTPILFKKKFSKSELNKLKTSTPNAPNEKGTSVKSIMKNNSVLDNDAVDESNEISTSFESGKRKKRTKSVSFMLDDGEEVSQKKSKPNKMELDSSNSIKKNREKKKMKALDKNECPIQLEQATLTSNLVTLTKKKKKKHIDADLKTNENEFNDNNSDDKKKPKKSRNNLFSSNEMGDLATLNKNNKKKIAEKITEGEIKNDNINPVIEKESNKSKYKKKYKHKISNIDVNKEEPDKTSRKINEKAENVVEDLESLTIGDNAHTLTNLLDEMTVADKNKKNKRKKTKEAVVRPEENLEADKKHKKDKDKWKKRRLHRKLEFRGNDVTTSIVVDNLPIRLLFDYKDPLREHFSKFGLIRRIGVAEVYPTEEPKPVFTTTVHFFSEEAATSHRKETCPPDTHARLRRACVLPTKDLCNYDAERSSSTVVAPSGRLSVKRPL</sequence>
<comment type="caution">
    <text evidence="2">The sequence shown here is derived from an EMBL/GenBank/DDBJ whole genome shotgun (WGS) entry which is preliminary data.</text>
</comment>
<reference evidence="2 3" key="1">
    <citation type="journal article" date="2019" name="Commun. Biol.">
        <title>The bagworm genome reveals a unique fibroin gene that provides high tensile strength.</title>
        <authorList>
            <person name="Kono N."/>
            <person name="Nakamura H."/>
            <person name="Ohtoshi R."/>
            <person name="Tomita M."/>
            <person name="Numata K."/>
            <person name="Arakawa K."/>
        </authorList>
    </citation>
    <scope>NUCLEOTIDE SEQUENCE [LARGE SCALE GENOMIC DNA]</scope>
</reference>
<evidence type="ECO:0008006" key="4">
    <source>
        <dbReference type="Google" id="ProtNLM"/>
    </source>
</evidence>
<feature type="compositionally biased region" description="Basic and acidic residues" evidence="1">
    <location>
        <begin position="359"/>
        <end position="373"/>
    </location>
</feature>
<evidence type="ECO:0000313" key="2">
    <source>
        <dbReference type="EMBL" id="GBP17330.1"/>
    </source>
</evidence>
<keyword evidence="3" id="KW-1185">Reference proteome</keyword>
<feature type="region of interest" description="Disordered" evidence="1">
    <location>
        <begin position="219"/>
        <end position="249"/>
    </location>
</feature>
<protein>
    <recommendedName>
        <fullName evidence="4">RRM domain-containing protein</fullName>
    </recommendedName>
</protein>
<feature type="region of interest" description="Disordered" evidence="1">
    <location>
        <begin position="348"/>
        <end position="381"/>
    </location>
</feature>
<dbReference type="Proteomes" id="UP000299102">
    <property type="component" value="Unassembled WGS sequence"/>
</dbReference>
<dbReference type="EMBL" id="BGZK01000086">
    <property type="protein sequence ID" value="GBP17330.1"/>
    <property type="molecule type" value="Genomic_DNA"/>
</dbReference>
<name>A0A4C1TTJ9_EUMVA</name>
<proteinExistence type="predicted"/>
<feature type="region of interest" description="Disordered" evidence="1">
    <location>
        <begin position="125"/>
        <end position="185"/>
    </location>
</feature>
<dbReference type="OrthoDB" id="7490848at2759"/>
<accession>A0A4C1TTJ9</accession>
<organism evidence="2 3">
    <name type="scientific">Eumeta variegata</name>
    <name type="common">Bagworm moth</name>
    <name type="synonym">Eumeta japonica</name>
    <dbReference type="NCBI Taxonomy" id="151549"/>
    <lineage>
        <taxon>Eukaryota</taxon>
        <taxon>Metazoa</taxon>
        <taxon>Ecdysozoa</taxon>
        <taxon>Arthropoda</taxon>
        <taxon>Hexapoda</taxon>
        <taxon>Insecta</taxon>
        <taxon>Pterygota</taxon>
        <taxon>Neoptera</taxon>
        <taxon>Endopterygota</taxon>
        <taxon>Lepidoptera</taxon>
        <taxon>Glossata</taxon>
        <taxon>Ditrysia</taxon>
        <taxon>Tineoidea</taxon>
        <taxon>Psychidae</taxon>
        <taxon>Oiketicinae</taxon>
        <taxon>Eumeta</taxon>
    </lineage>
</organism>
<evidence type="ECO:0000313" key="3">
    <source>
        <dbReference type="Proteomes" id="UP000299102"/>
    </source>
</evidence>
<dbReference type="AlphaFoldDB" id="A0A4C1TTJ9"/>
<evidence type="ECO:0000256" key="1">
    <source>
        <dbReference type="SAM" id="MobiDB-lite"/>
    </source>
</evidence>